<dbReference type="InterPro" id="IPR027469">
    <property type="entry name" value="Cation_efflux_TMD_sf"/>
</dbReference>
<evidence type="ECO:0000256" key="5">
    <source>
        <dbReference type="ARBA" id="ARBA00022989"/>
    </source>
</evidence>
<evidence type="ECO:0000259" key="10">
    <source>
        <dbReference type="Pfam" id="PF01545"/>
    </source>
</evidence>
<dbReference type="Pfam" id="PF01545">
    <property type="entry name" value="Cation_efflux"/>
    <property type="match status" value="1"/>
</dbReference>
<dbReference type="EMBL" id="QREH01000001">
    <property type="protein sequence ID" value="REE04387.1"/>
    <property type="molecule type" value="Genomic_DNA"/>
</dbReference>
<keyword evidence="5 9" id="KW-1133">Transmembrane helix</keyword>
<dbReference type="SUPFAM" id="SSF161111">
    <property type="entry name" value="Cation efflux protein transmembrane domain-like"/>
    <property type="match status" value="1"/>
</dbReference>
<evidence type="ECO:0000256" key="2">
    <source>
        <dbReference type="ARBA" id="ARBA00008873"/>
    </source>
</evidence>
<feature type="domain" description="Cation efflux protein transmembrane" evidence="10">
    <location>
        <begin position="35"/>
        <end position="225"/>
    </location>
</feature>
<feature type="transmembrane region" description="Helical" evidence="9">
    <location>
        <begin position="34"/>
        <end position="54"/>
    </location>
</feature>
<feature type="transmembrane region" description="Helical" evidence="9">
    <location>
        <begin position="199"/>
        <end position="217"/>
    </location>
</feature>
<feature type="transmembrane region" description="Helical" evidence="9">
    <location>
        <begin position="97"/>
        <end position="120"/>
    </location>
</feature>
<dbReference type="Gene3D" id="1.20.1510.10">
    <property type="entry name" value="Cation efflux protein transmembrane domain"/>
    <property type="match status" value="1"/>
</dbReference>
<feature type="transmembrane region" description="Helical" evidence="9">
    <location>
        <begin position="136"/>
        <end position="156"/>
    </location>
</feature>
<dbReference type="SUPFAM" id="SSF160240">
    <property type="entry name" value="Cation efflux protein cytoplasmic domain-like"/>
    <property type="match status" value="1"/>
</dbReference>
<reference evidence="12 13" key="1">
    <citation type="submission" date="2018-07" db="EMBL/GenBank/DDBJ databases">
        <title>Sequencing the genomes of 1000 actinobacteria strains.</title>
        <authorList>
            <person name="Klenk H.-P."/>
        </authorList>
    </citation>
    <scope>NUCLEOTIDE SEQUENCE [LARGE SCALE GENOMIC DNA]</scope>
    <source>
        <strain evidence="12 13">DSM 14442</strain>
    </source>
</reference>
<dbReference type="InterPro" id="IPR058533">
    <property type="entry name" value="Cation_efflux_TM"/>
</dbReference>
<dbReference type="AlphaFoldDB" id="A0A3D9LG37"/>
<evidence type="ECO:0000259" key="11">
    <source>
        <dbReference type="Pfam" id="PF16916"/>
    </source>
</evidence>
<protein>
    <submittedName>
        <fullName evidence="12">Cobalt-zinc-cadmium efflux system protein</fullName>
    </submittedName>
</protein>
<keyword evidence="3" id="KW-0813">Transport</keyword>
<feature type="region of interest" description="Disordered" evidence="8">
    <location>
        <begin position="1"/>
        <end position="28"/>
    </location>
</feature>
<dbReference type="InterPro" id="IPR036837">
    <property type="entry name" value="Cation_efflux_CTD_sf"/>
</dbReference>
<keyword evidence="6" id="KW-0406">Ion transport</keyword>
<dbReference type="InterPro" id="IPR027470">
    <property type="entry name" value="Cation_efflux_CTD"/>
</dbReference>
<name>A0A3D9LG37_9MICC</name>
<evidence type="ECO:0000256" key="6">
    <source>
        <dbReference type="ARBA" id="ARBA00023065"/>
    </source>
</evidence>
<feature type="transmembrane region" description="Helical" evidence="9">
    <location>
        <begin position="168"/>
        <end position="193"/>
    </location>
</feature>
<dbReference type="PANTHER" id="PTHR11562">
    <property type="entry name" value="CATION EFFLUX PROTEIN/ ZINC TRANSPORTER"/>
    <property type="match status" value="1"/>
</dbReference>
<accession>A0A3D9LG37</accession>
<dbReference type="GO" id="GO:0005886">
    <property type="term" value="C:plasma membrane"/>
    <property type="evidence" value="ECO:0007669"/>
    <property type="project" value="TreeGrafter"/>
</dbReference>
<feature type="transmembrane region" description="Helical" evidence="9">
    <location>
        <begin position="66"/>
        <end position="85"/>
    </location>
</feature>
<dbReference type="InterPro" id="IPR002524">
    <property type="entry name" value="Cation_efflux"/>
</dbReference>
<evidence type="ECO:0000256" key="3">
    <source>
        <dbReference type="ARBA" id="ARBA00022448"/>
    </source>
</evidence>
<dbReference type="GO" id="GO:0005385">
    <property type="term" value="F:zinc ion transmembrane transporter activity"/>
    <property type="evidence" value="ECO:0007669"/>
    <property type="project" value="TreeGrafter"/>
</dbReference>
<evidence type="ECO:0000256" key="9">
    <source>
        <dbReference type="SAM" id="Phobius"/>
    </source>
</evidence>
<keyword evidence="4 9" id="KW-0812">Transmembrane</keyword>
<evidence type="ECO:0000256" key="4">
    <source>
        <dbReference type="ARBA" id="ARBA00022692"/>
    </source>
</evidence>
<comment type="subcellular location">
    <subcellularLocation>
        <location evidence="1">Membrane</location>
        <topology evidence="1">Multi-pass membrane protein</topology>
    </subcellularLocation>
</comment>
<dbReference type="PANTHER" id="PTHR11562:SF17">
    <property type="entry name" value="RE54080P-RELATED"/>
    <property type="match status" value="1"/>
</dbReference>
<sequence length="321" mass="33575">MARAGDPAAYHHGMTDSTHGPGHQHGAGSSRSRLAIAFGITASILVAEVIGAWLTGSLALLVDAGHMLTDAGGLLVALVAANLMLRPPTDRRTWGLLRTEVLAAGAQATVLLAVGIYALIEGLRRLAEPADVDADVLLAFGIIGLAGNLVALAVLAGGRDGSLNLRAAFLEVVNDALGSVAVIISAVVVATTGWTRADALAGMVIAALILPRALVILREAGSVLLESVPRELDLTEIRTHLLGQPHVLEVHDLHVSRIDTGTPVLTAHVVVEHGCFGDGHTMEILRSLQDCVAEHFALPLDHSTFQLEPPSHRDHEGHLHS</sequence>
<evidence type="ECO:0000256" key="8">
    <source>
        <dbReference type="SAM" id="MobiDB-lite"/>
    </source>
</evidence>
<dbReference type="NCBIfam" id="TIGR01297">
    <property type="entry name" value="CDF"/>
    <property type="match status" value="1"/>
</dbReference>
<comment type="caution">
    <text evidence="12">The sequence shown here is derived from an EMBL/GenBank/DDBJ whole genome shotgun (WGS) entry which is preliminary data.</text>
</comment>
<keyword evidence="13" id="KW-1185">Reference proteome</keyword>
<dbReference type="Proteomes" id="UP000256727">
    <property type="component" value="Unassembled WGS sequence"/>
</dbReference>
<proteinExistence type="inferred from homology"/>
<evidence type="ECO:0000256" key="1">
    <source>
        <dbReference type="ARBA" id="ARBA00004141"/>
    </source>
</evidence>
<gene>
    <name evidence="12" type="ORF">C8E99_2222</name>
</gene>
<feature type="domain" description="Cation efflux protein cytoplasmic" evidence="11">
    <location>
        <begin position="229"/>
        <end position="309"/>
    </location>
</feature>
<comment type="similarity">
    <text evidence="2">Belongs to the cation diffusion facilitator (CDF) transporter (TC 2.A.4) family. SLC30A subfamily.</text>
</comment>
<keyword evidence="7 9" id="KW-0472">Membrane</keyword>
<organism evidence="12 13">
    <name type="scientific">Citricoccus muralis</name>
    <dbReference type="NCBI Taxonomy" id="169134"/>
    <lineage>
        <taxon>Bacteria</taxon>
        <taxon>Bacillati</taxon>
        <taxon>Actinomycetota</taxon>
        <taxon>Actinomycetes</taxon>
        <taxon>Micrococcales</taxon>
        <taxon>Micrococcaceae</taxon>
        <taxon>Citricoccus</taxon>
    </lineage>
</organism>
<dbReference type="Pfam" id="PF16916">
    <property type="entry name" value="ZT_dimer"/>
    <property type="match status" value="1"/>
</dbReference>
<evidence type="ECO:0000313" key="12">
    <source>
        <dbReference type="EMBL" id="REE04387.1"/>
    </source>
</evidence>
<dbReference type="InterPro" id="IPR050681">
    <property type="entry name" value="CDF/SLC30A"/>
</dbReference>
<evidence type="ECO:0000256" key="7">
    <source>
        <dbReference type="ARBA" id="ARBA00023136"/>
    </source>
</evidence>
<evidence type="ECO:0000313" key="13">
    <source>
        <dbReference type="Proteomes" id="UP000256727"/>
    </source>
</evidence>